<organism evidence="1 2">
    <name type="scientific">Thalassiosira oceanica</name>
    <name type="common">Marine diatom</name>
    <dbReference type="NCBI Taxonomy" id="159749"/>
    <lineage>
        <taxon>Eukaryota</taxon>
        <taxon>Sar</taxon>
        <taxon>Stramenopiles</taxon>
        <taxon>Ochrophyta</taxon>
        <taxon>Bacillariophyta</taxon>
        <taxon>Coscinodiscophyceae</taxon>
        <taxon>Thalassiosirophycidae</taxon>
        <taxon>Thalassiosirales</taxon>
        <taxon>Thalassiosiraceae</taxon>
        <taxon>Thalassiosira</taxon>
    </lineage>
</organism>
<dbReference type="EMBL" id="AGNL01021030">
    <property type="protein sequence ID" value="EJK60488.1"/>
    <property type="molecule type" value="Genomic_DNA"/>
</dbReference>
<gene>
    <name evidence="1" type="ORF">THAOC_19148</name>
</gene>
<comment type="caution">
    <text evidence="1">The sequence shown here is derived from an EMBL/GenBank/DDBJ whole genome shotgun (WGS) entry which is preliminary data.</text>
</comment>
<dbReference type="Proteomes" id="UP000266841">
    <property type="component" value="Unassembled WGS sequence"/>
</dbReference>
<reference evidence="1 2" key="1">
    <citation type="journal article" date="2012" name="Genome Biol.">
        <title>Genome and low-iron response of an oceanic diatom adapted to chronic iron limitation.</title>
        <authorList>
            <person name="Lommer M."/>
            <person name="Specht M."/>
            <person name="Roy A.S."/>
            <person name="Kraemer L."/>
            <person name="Andreson R."/>
            <person name="Gutowska M.A."/>
            <person name="Wolf J."/>
            <person name="Bergner S.V."/>
            <person name="Schilhabel M.B."/>
            <person name="Klostermeier U.C."/>
            <person name="Beiko R.G."/>
            <person name="Rosenstiel P."/>
            <person name="Hippler M."/>
            <person name="Laroche J."/>
        </authorList>
    </citation>
    <scope>NUCLEOTIDE SEQUENCE [LARGE SCALE GENOMIC DNA]</scope>
    <source>
        <strain evidence="1 2">CCMP1005</strain>
    </source>
</reference>
<protein>
    <submittedName>
        <fullName evidence="1">Uncharacterized protein</fullName>
    </submittedName>
</protein>
<evidence type="ECO:0000313" key="1">
    <source>
        <dbReference type="EMBL" id="EJK60488.1"/>
    </source>
</evidence>
<keyword evidence="2" id="KW-1185">Reference proteome</keyword>
<proteinExistence type="predicted"/>
<dbReference type="AlphaFoldDB" id="K0S304"/>
<evidence type="ECO:0000313" key="2">
    <source>
        <dbReference type="Proteomes" id="UP000266841"/>
    </source>
</evidence>
<sequence>MAHSGKERPSDVIQSACARCADVAERPIELLLLCTDVAVSHWFVPSQERRQNSSDIDTLQPMPTSNLLISSKKVGGIGIIARTPCGLDVACTRRDTTTGEQPATGCTHITTSSCRFVRPEVQGLLS</sequence>
<name>K0S304_THAOC</name>
<accession>K0S304</accession>